<comment type="caution">
    <text evidence="2">The sequence shown here is derived from an EMBL/GenBank/DDBJ whole genome shotgun (WGS) entry which is preliminary data.</text>
</comment>
<protein>
    <recommendedName>
        <fullName evidence="1">DUF6546 domain-containing protein</fullName>
    </recommendedName>
</protein>
<proteinExistence type="predicted"/>
<name>A0A2P4ZJT3_9HYPO</name>
<dbReference type="InterPro" id="IPR046676">
    <property type="entry name" value="DUF6546"/>
</dbReference>
<dbReference type="EMBL" id="JPDN02000022">
    <property type="protein sequence ID" value="PON24522.1"/>
    <property type="molecule type" value="Genomic_DNA"/>
</dbReference>
<evidence type="ECO:0000259" key="1">
    <source>
        <dbReference type="Pfam" id="PF20183"/>
    </source>
</evidence>
<gene>
    <name evidence="2" type="ORF">TGAM01_v206452</name>
</gene>
<dbReference type="RefSeq" id="XP_018665094.1">
    <property type="nucleotide sequence ID" value="XM_018801779.1"/>
</dbReference>
<reference evidence="2 3" key="1">
    <citation type="journal article" date="2016" name="Genome Announc.">
        <title>Draft Whole-Genome Sequence of Trichoderma gamsii T6085, a Promising Biocontrol Agent of Fusarium Head Blight on Wheat.</title>
        <authorList>
            <person name="Baroncelli R."/>
            <person name="Zapparata A."/>
            <person name="Piaggeschi G."/>
            <person name="Sarrocco S."/>
            <person name="Vannacci G."/>
        </authorList>
    </citation>
    <scope>NUCLEOTIDE SEQUENCE [LARGE SCALE GENOMIC DNA]</scope>
    <source>
        <strain evidence="2 3">T6085</strain>
    </source>
</reference>
<dbReference type="GeneID" id="29981862"/>
<dbReference type="AlphaFoldDB" id="A0A2P4ZJT3"/>
<sequence length="600" mass="70799">MANWHSIPPEIRNIILDQVFQTGAACRNLGACAAVCREWQTYIEPRNFRRLVLNHSCVADFGRIVQKRKWMVQHIWLRIELPRYRCTTCRLPETPKQKRRNNQIFTKALFQLLQILGSWQGDSMSRLGPEDNIRPVLELSVHSPSDMKHRFDVFALDKDVYPHKLDEKCTSQEFDDYVKRKLWKDFDRGQVCKAAVGNMTDIEHLRMFAEIKLDLDSMGSLFLPSVNCIKALIVRRQYYRSFNPGTVAEIARSFDTIGSLVFEPITRDPNPFSRGMLSFFYFYHFQIFFNSLILTYNQAFEHGYKMLILETYRVRSLSIFQGFYGGQVLRKPWRKLPSEFGLMLADKSAYKEHLSVAFAVDAIAFFQDFLQPGSRKYRPHLDPSRPAVECALMGRLSIPELQRISVIKWVEDLQGKFQQELLKATGFEDGQIPRSVYQPRWLWLKTLALTSRFRDRFDLFEAAAFAALRMPELQIMEIWDGMGLDLVEFFRYTRRENRRDEPPTITWLSDLQIAPEQRVIAAWERVARMHTRTDQGIRVLIPEFPDDDEKPTYPYGTISYLELREKIVHQLSLREFEWYYDDWTRPVERRGVEDVREFNP</sequence>
<organism evidence="2 3">
    <name type="scientific">Trichoderma gamsii</name>
    <dbReference type="NCBI Taxonomy" id="398673"/>
    <lineage>
        <taxon>Eukaryota</taxon>
        <taxon>Fungi</taxon>
        <taxon>Dikarya</taxon>
        <taxon>Ascomycota</taxon>
        <taxon>Pezizomycotina</taxon>
        <taxon>Sordariomycetes</taxon>
        <taxon>Hypocreomycetidae</taxon>
        <taxon>Hypocreales</taxon>
        <taxon>Hypocreaceae</taxon>
        <taxon>Trichoderma</taxon>
    </lineage>
</organism>
<evidence type="ECO:0000313" key="2">
    <source>
        <dbReference type="EMBL" id="PON24522.1"/>
    </source>
</evidence>
<evidence type="ECO:0000313" key="3">
    <source>
        <dbReference type="Proteomes" id="UP000054821"/>
    </source>
</evidence>
<accession>A0A2P4ZJT3</accession>
<dbReference type="Pfam" id="PF20183">
    <property type="entry name" value="DUF6546"/>
    <property type="match status" value="1"/>
</dbReference>
<feature type="domain" description="DUF6546" evidence="1">
    <location>
        <begin position="330"/>
        <end position="569"/>
    </location>
</feature>
<dbReference type="Proteomes" id="UP000054821">
    <property type="component" value="Unassembled WGS sequence"/>
</dbReference>
<keyword evidence="3" id="KW-1185">Reference proteome</keyword>